<organism evidence="3 4">
    <name type="scientific">Quercus suber</name>
    <name type="common">Cork oak</name>
    <dbReference type="NCBI Taxonomy" id="58331"/>
    <lineage>
        <taxon>Eukaryota</taxon>
        <taxon>Viridiplantae</taxon>
        <taxon>Streptophyta</taxon>
        <taxon>Embryophyta</taxon>
        <taxon>Tracheophyta</taxon>
        <taxon>Spermatophyta</taxon>
        <taxon>Magnoliopsida</taxon>
        <taxon>eudicotyledons</taxon>
        <taxon>Gunneridae</taxon>
        <taxon>Pentapetalae</taxon>
        <taxon>rosids</taxon>
        <taxon>fabids</taxon>
        <taxon>Fagales</taxon>
        <taxon>Fagaceae</taxon>
        <taxon>Quercus</taxon>
    </lineage>
</organism>
<evidence type="ECO:0000313" key="3">
    <source>
        <dbReference type="EMBL" id="KAK7851185.1"/>
    </source>
</evidence>
<dbReference type="Pfam" id="PF14432">
    <property type="entry name" value="DYW_deaminase"/>
    <property type="match status" value="1"/>
</dbReference>
<dbReference type="EMBL" id="PKMF04000090">
    <property type="protein sequence ID" value="KAK7851185.1"/>
    <property type="molecule type" value="Genomic_DNA"/>
</dbReference>
<evidence type="ECO:0000256" key="1">
    <source>
        <dbReference type="ARBA" id="ARBA00006643"/>
    </source>
</evidence>
<feature type="domain" description="DYW" evidence="2">
    <location>
        <begin position="44"/>
        <end position="89"/>
    </location>
</feature>
<gene>
    <name evidence="3" type="primary">PCMP-H43_1</name>
    <name evidence="3" type="ORF">CFP56_042660</name>
</gene>
<dbReference type="Proteomes" id="UP000237347">
    <property type="component" value="Unassembled WGS sequence"/>
</dbReference>
<comment type="similarity">
    <text evidence="1">Belongs to the PPR family. PCMP-H subfamily.</text>
</comment>
<accession>A0AAW0LJ38</accession>
<sequence>MYSCGRKLRYCSYVQALSPTTVRSLQLHLESFQFHQEQQSSFNFNNLRTCVHCHSDIKFISYTVQRNIIERDSNWFHSFKDGICSCGDHCWKVEAPTLSEFQID</sequence>
<evidence type="ECO:0000313" key="4">
    <source>
        <dbReference type="Proteomes" id="UP000237347"/>
    </source>
</evidence>
<evidence type="ECO:0000259" key="2">
    <source>
        <dbReference type="Pfam" id="PF14432"/>
    </source>
</evidence>
<protein>
    <submittedName>
        <fullName evidence="3">Pentatricopeptide repeat-containing protein</fullName>
    </submittedName>
</protein>
<keyword evidence="4" id="KW-1185">Reference proteome</keyword>
<reference evidence="3 4" key="1">
    <citation type="journal article" date="2018" name="Sci. Data">
        <title>The draft genome sequence of cork oak.</title>
        <authorList>
            <person name="Ramos A.M."/>
            <person name="Usie A."/>
            <person name="Barbosa P."/>
            <person name="Barros P.M."/>
            <person name="Capote T."/>
            <person name="Chaves I."/>
            <person name="Simoes F."/>
            <person name="Abreu I."/>
            <person name="Carrasquinho I."/>
            <person name="Faro C."/>
            <person name="Guimaraes J.B."/>
            <person name="Mendonca D."/>
            <person name="Nobrega F."/>
            <person name="Rodrigues L."/>
            <person name="Saibo N.J.M."/>
            <person name="Varela M.C."/>
            <person name="Egas C."/>
            <person name="Matos J."/>
            <person name="Miguel C.M."/>
            <person name="Oliveira M.M."/>
            <person name="Ricardo C.P."/>
            <person name="Goncalves S."/>
        </authorList>
    </citation>
    <scope>NUCLEOTIDE SEQUENCE [LARGE SCALE GENOMIC DNA]</scope>
    <source>
        <strain evidence="4">cv. HL8</strain>
    </source>
</reference>
<dbReference type="InterPro" id="IPR032867">
    <property type="entry name" value="DYW_dom"/>
</dbReference>
<dbReference type="GO" id="GO:0008270">
    <property type="term" value="F:zinc ion binding"/>
    <property type="evidence" value="ECO:0007669"/>
    <property type="project" value="InterPro"/>
</dbReference>
<comment type="caution">
    <text evidence="3">The sequence shown here is derived from an EMBL/GenBank/DDBJ whole genome shotgun (WGS) entry which is preliminary data.</text>
</comment>
<name>A0AAW0LJ38_QUESU</name>
<proteinExistence type="inferred from homology"/>
<dbReference type="AlphaFoldDB" id="A0AAW0LJ38"/>